<evidence type="ECO:0000313" key="2">
    <source>
        <dbReference type="EMBL" id="MBB2976843.1"/>
    </source>
</evidence>
<keyword evidence="3" id="KW-1185">Reference proteome</keyword>
<gene>
    <name evidence="2" type="ORF">FHX49_002431</name>
</gene>
<dbReference type="SUPFAM" id="SSF51735">
    <property type="entry name" value="NAD(P)-binding Rossmann-fold domains"/>
    <property type="match status" value="1"/>
</dbReference>
<dbReference type="PANTHER" id="PTHR42760">
    <property type="entry name" value="SHORT-CHAIN DEHYDROGENASES/REDUCTASES FAMILY MEMBER"/>
    <property type="match status" value="1"/>
</dbReference>
<comment type="caution">
    <text evidence="2">The sequence shown here is derived from an EMBL/GenBank/DDBJ whole genome shotgun (WGS) entry which is preliminary data.</text>
</comment>
<reference evidence="2 3" key="1">
    <citation type="submission" date="2020-08" db="EMBL/GenBank/DDBJ databases">
        <title>Sequencing the genomes of 1000 actinobacteria strains.</title>
        <authorList>
            <person name="Klenk H.-P."/>
        </authorList>
    </citation>
    <scope>NUCLEOTIDE SEQUENCE [LARGE SCALE GENOMIC DNA]</scope>
    <source>
        <strain evidence="2 3">DSM 27099</strain>
    </source>
</reference>
<dbReference type="RefSeq" id="WP_165140322.1">
    <property type="nucleotide sequence ID" value="NZ_CP049255.1"/>
</dbReference>
<evidence type="ECO:0000313" key="3">
    <source>
        <dbReference type="Proteomes" id="UP000529310"/>
    </source>
</evidence>
<dbReference type="GO" id="GO:0016616">
    <property type="term" value="F:oxidoreductase activity, acting on the CH-OH group of donors, NAD or NADP as acceptor"/>
    <property type="evidence" value="ECO:0007669"/>
    <property type="project" value="TreeGrafter"/>
</dbReference>
<name>A0A7W4V4S1_9MICO</name>
<dbReference type="AlphaFoldDB" id="A0A7W4V4S1"/>
<dbReference type="Gene3D" id="3.40.50.720">
    <property type="entry name" value="NAD(P)-binding Rossmann-like Domain"/>
    <property type="match status" value="2"/>
</dbReference>
<dbReference type="InterPro" id="IPR036291">
    <property type="entry name" value="NAD(P)-bd_dom_sf"/>
</dbReference>
<dbReference type="PRINTS" id="PR00081">
    <property type="entry name" value="GDHRDH"/>
</dbReference>
<dbReference type="Pfam" id="PF00106">
    <property type="entry name" value="adh_short"/>
    <property type="match status" value="1"/>
</dbReference>
<dbReference type="PANTHER" id="PTHR42760:SF40">
    <property type="entry name" value="3-OXOACYL-[ACYL-CARRIER-PROTEIN] REDUCTASE, CHLOROPLASTIC"/>
    <property type="match status" value="1"/>
</dbReference>
<dbReference type="EMBL" id="JACHWQ010000009">
    <property type="protein sequence ID" value="MBB2976843.1"/>
    <property type="molecule type" value="Genomic_DNA"/>
</dbReference>
<sequence length="109" mass="10968">MNSAQAVTAVTGGSRGIGAAIVRRLAADGHDVVIGHRDDATAAGAVRGAGRLIDLDPAELKHDLEVNLLGAVLTSRATVEHLAESAGSLGLIGSAAATIDASYSPTMRR</sequence>
<dbReference type="InterPro" id="IPR002347">
    <property type="entry name" value="SDR_fam"/>
</dbReference>
<evidence type="ECO:0000256" key="1">
    <source>
        <dbReference type="ARBA" id="ARBA00006484"/>
    </source>
</evidence>
<organism evidence="2 3">
    <name type="scientific">Microbacterium endophyticum</name>
    <dbReference type="NCBI Taxonomy" id="1526412"/>
    <lineage>
        <taxon>Bacteria</taxon>
        <taxon>Bacillati</taxon>
        <taxon>Actinomycetota</taxon>
        <taxon>Actinomycetes</taxon>
        <taxon>Micrococcales</taxon>
        <taxon>Microbacteriaceae</taxon>
        <taxon>Microbacterium</taxon>
    </lineage>
</organism>
<comment type="similarity">
    <text evidence="1">Belongs to the short-chain dehydrogenases/reductases (SDR) family.</text>
</comment>
<dbReference type="Proteomes" id="UP000529310">
    <property type="component" value="Unassembled WGS sequence"/>
</dbReference>
<proteinExistence type="inferred from homology"/>
<accession>A0A7W4V4S1</accession>
<dbReference type="GO" id="GO:0030497">
    <property type="term" value="P:fatty acid elongation"/>
    <property type="evidence" value="ECO:0007669"/>
    <property type="project" value="TreeGrafter"/>
</dbReference>
<protein>
    <submittedName>
        <fullName evidence="2">NAD(P)-dependent dehydrogenase (Short-subunit alcohol dehydrogenase family)</fullName>
    </submittedName>
</protein>